<proteinExistence type="inferred from homology"/>
<feature type="domain" description="DDE Tnp4" evidence="8">
    <location>
        <begin position="175"/>
        <end position="329"/>
    </location>
</feature>
<comment type="cofactor">
    <cofactor evidence="1">
        <name>a divalent metal cation</name>
        <dbReference type="ChEBI" id="CHEBI:60240"/>
    </cofactor>
</comment>
<dbReference type="Pfam" id="PF13359">
    <property type="entry name" value="DDE_Tnp_4"/>
    <property type="match status" value="1"/>
</dbReference>
<organism evidence="9 10">
    <name type="scientific">Photinus pyralis</name>
    <name type="common">Common eastern firefly</name>
    <name type="synonym">Lampyris pyralis</name>
    <dbReference type="NCBI Taxonomy" id="7054"/>
    <lineage>
        <taxon>Eukaryota</taxon>
        <taxon>Metazoa</taxon>
        <taxon>Ecdysozoa</taxon>
        <taxon>Arthropoda</taxon>
        <taxon>Hexapoda</taxon>
        <taxon>Insecta</taxon>
        <taxon>Pterygota</taxon>
        <taxon>Neoptera</taxon>
        <taxon>Endopterygota</taxon>
        <taxon>Coleoptera</taxon>
        <taxon>Polyphaga</taxon>
        <taxon>Elateriformia</taxon>
        <taxon>Elateroidea</taxon>
        <taxon>Lampyridae</taxon>
        <taxon>Lampyrinae</taxon>
        <taxon>Photinus</taxon>
    </lineage>
</organism>
<dbReference type="Proteomes" id="UP000327044">
    <property type="component" value="Unassembled WGS sequence"/>
</dbReference>
<dbReference type="InterPro" id="IPR027806">
    <property type="entry name" value="HARBI1_dom"/>
</dbReference>
<dbReference type="OrthoDB" id="6759714at2759"/>
<dbReference type="PANTHER" id="PTHR22930">
    <property type="match status" value="1"/>
</dbReference>
<dbReference type="PANTHER" id="PTHR22930:SF85">
    <property type="entry name" value="GH03217P-RELATED"/>
    <property type="match status" value="1"/>
</dbReference>
<sequence>MTNISINDTVAIYQLLQEIFDSSSSEEEEFFAVVTPKKKVPLARINNYVENVVHLYSNDQFQSHFRLQRNTFEFILNIIGPEISKHVVSPGRPSISAEKQLLIALWILGTPDSYRSVCDRFGVGKATGVMAVRKVVEVLYSKVKVFIKWPRIARMQESARAFKVVAGFPNVIGAIDGTHISITAPTEHPEAYVNRKGIHSIQLQVVSDEKGKFIHCYTGHPGSVHDQRVFASSEVSHFLNDSEKFPNDYHLLGDAAYAIRKNLMVPYKDNGHLTERQHNYNKCHSSTRMAVERAIGLLKGRMRRLLDNLPMTRGDLIPKYIVACCIIHNICLLRQDQFTPIAIDLHRVPEVVVPLPHNVQADDRNVAIACQKRNLTAEELPLQEEF</sequence>
<accession>A0A5N4AZB2</accession>
<dbReference type="GO" id="GO:0005634">
    <property type="term" value="C:nucleus"/>
    <property type="evidence" value="ECO:0007669"/>
    <property type="project" value="UniProtKB-SubCell"/>
</dbReference>
<evidence type="ECO:0000313" key="9">
    <source>
        <dbReference type="EMBL" id="KAB0802691.1"/>
    </source>
</evidence>
<evidence type="ECO:0000256" key="2">
    <source>
        <dbReference type="ARBA" id="ARBA00004123"/>
    </source>
</evidence>
<name>A0A5N4AZB2_PHOPY</name>
<evidence type="ECO:0000256" key="3">
    <source>
        <dbReference type="ARBA" id="ARBA00006958"/>
    </source>
</evidence>
<evidence type="ECO:0000313" key="10">
    <source>
        <dbReference type="Proteomes" id="UP000327044"/>
    </source>
</evidence>
<reference evidence="9 10" key="1">
    <citation type="journal article" date="2018" name="Elife">
        <title>Firefly genomes illuminate parallel origins of bioluminescence in beetles.</title>
        <authorList>
            <person name="Fallon T.R."/>
            <person name="Lower S.E."/>
            <person name="Chang C.H."/>
            <person name="Bessho-Uehara M."/>
            <person name="Martin G.J."/>
            <person name="Bewick A.J."/>
            <person name="Behringer M."/>
            <person name="Debat H.J."/>
            <person name="Wong I."/>
            <person name="Day J.C."/>
            <person name="Suvorov A."/>
            <person name="Silva C.J."/>
            <person name="Stanger-Hall K.F."/>
            <person name="Hall D.W."/>
            <person name="Schmitz R.J."/>
            <person name="Nelson D.R."/>
            <person name="Lewis S.M."/>
            <person name="Shigenobu S."/>
            <person name="Bybee S.M."/>
            <person name="Larracuente A.M."/>
            <person name="Oba Y."/>
            <person name="Weng J.K."/>
        </authorList>
    </citation>
    <scope>NUCLEOTIDE SEQUENCE [LARGE SCALE GENOMIC DNA]</scope>
    <source>
        <strain evidence="9">1611_PpyrPB1</strain>
        <tissue evidence="9">Whole body</tissue>
    </source>
</reference>
<dbReference type="AlphaFoldDB" id="A0A5N4AZB2"/>
<evidence type="ECO:0000256" key="7">
    <source>
        <dbReference type="ARBA" id="ARBA00023242"/>
    </source>
</evidence>
<dbReference type="GO" id="GO:0004518">
    <property type="term" value="F:nuclease activity"/>
    <property type="evidence" value="ECO:0007669"/>
    <property type="project" value="UniProtKB-KW"/>
</dbReference>
<keyword evidence="5" id="KW-0479">Metal-binding</keyword>
<dbReference type="GO" id="GO:0046872">
    <property type="term" value="F:metal ion binding"/>
    <property type="evidence" value="ECO:0007669"/>
    <property type="project" value="UniProtKB-KW"/>
</dbReference>
<evidence type="ECO:0000256" key="5">
    <source>
        <dbReference type="ARBA" id="ARBA00022723"/>
    </source>
</evidence>
<keyword evidence="4" id="KW-0540">Nuclease</keyword>
<dbReference type="EMBL" id="VVIM01000002">
    <property type="protein sequence ID" value="KAB0802691.1"/>
    <property type="molecule type" value="Genomic_DNA"/>
</dbReference>
<dbReference type="InterPro" id="IPR045249">
    <property type="entry name" value="HARBI1-like"/>
</dbReference>
<keyword evidence="7" id="KW-0539">Nucleus</keyword>
<gene>
    <name evidence="9" type="ORF">PPYR_04877</name>
</gene>
<keyword evidence="6" id="KW-0378">Hydrolase</keyword>
<evidence type="ECO:0000259" key="8">
    <source>
        <dbReference type="Pfam" id="PF13359"/>
    </source>
</evidence>
<comment type="similarity">
    <text evidence="3">Belongs to the HARBI1 family.</text>
</comment>
<protein>
    <recommendedName>
        <fullName evidence="8">DDE Tnp4 domain-containing protein</fullName>
    </recommendedName>
</protein>
<evidence type="ECO:0000256" key="4">
    <source>
        <dbReference type="ARBA" id="ARBA00022722"/>
    </source>
</evidence>
<keyword evidence="10" id="KW-1185">Reference proteome</keyword>
<comment type="subcellular location">
    <subcellularLocation>
        <location evidence="2">Nucleus</location>
    </subcellularLocation>
</comment>
<dbReference type="GO" id="GO:0016787">
    <property type="term" value="F:hydrolase activity"/>
    <property type="evidence" value="ECO:0007669"/>
    <property type="project" value="UniProtKB-KW"/>
</dbReference>
<evidence type="ECO:0000256" key="6">
    <source>
        <dbReference type="ARBA" id="ARBA00022801"/>
    </source>
</evidence>
<comment type="caution">
    <text evidence="9">The sequence shown here is derived from an EMBL/GenBank/DDBJ whole genome shotgun (WGS) entry which is preliminary data.</text>
</comment>
<evidence type="ECO:0000256" key="1">
    <source>
        <dbReference type="ARBA" id="ARBA00001968"/>
    </source>
</evidence>
<dbReference type="InParanoid" id="A0A5N4AZB2"/>